<dbReference type="RefSeq" id="WP_110887082.1">
    <property type="nucleotide sequence ID" value="NZ_QJSX01000009.1"/>
</dbReference>
<feature type="domain" description="ABC transporter" evidence="5">
    <location>
        <begin position="7"/>
        <end position="237"/>
    </location>
</feature>
<proteinExistence type="inferred from homology"/>
<name>A0A318S6J4_9DEIO</name>
<evidence type="ECO:0000313" key="7">
    <source>
        <dbReference type="Proteomes" id="UP000248326"/>
    </source>
</evidence>
<dbReference type="InterPro" id="IPR027417">
    <property type="entry name" value="P-loop_NTPase"/>
</dbReference>
<dbReference type="Pfam" id="PF13732">
    <property type="entry name" value="DrrA1-3_C"/>
    <property type="match status" value="1"/>
</dbReference>
<evidence type="ECO:0000259" key="5">
    <source>
        <dbReference type="PROSITE" id="PS50893"/>
    </source>
</evidence>
<dbReference type="Gene3D" id="3.40.50.300">
    <property type="entry name" value="P-loop containing nucleotide triphosphate hydrolases"/>
    <property type="match status" value="1"/>
</dbReference>
<protein>
    <submittedName>
        <fullName evidence="6">ABC-2 type transport system ATP-binding protein</fullName>
    </submittedName>
</protein>
<dbReference type="InterPro" id="IPR003593">
    <property type="entry name" value="AAA+_ATPase"/>
</dbReference>
<dbReference type="PANTHER" id="PTHR42711:SF5">
    <property type="entry name" value="ABC TRANSPORTER ATP-BINDING PROTEIN NATA"/>
    <property type="match status" value="1"/>
</dbReference>
<keyword evidence="4 6" id="KW-0067">ATP-binding</keyword>
<evidence type="ECO:0000256" key="1">
    <source>
        <dbReference type="ARBA" id="ARBA00005417"/>
    </source>
</evidence>
<gene>
    <name evidence="6" type="ORF">DES52_10941</name>
</gene>
<comment type="similarity">
    <text evidence="1">Belongs to the ABC transporter superfamily.</text>
</comment>
<dbReference type="EMBL" id="QJSX01000009">
    <property type="protein sequence ID" value="PYE53269.1"/>
    <property type="molecule type" value="Genomic_DNA"/>
</dbReference>
<evidence type="ECO:0000256" key="3">
    <source>
        <dbReference type="ARBA" id="ARBA00022741"/>
    </source>
</evidence>
<evidence type="ECO:0000256" key="4">
    <source>
        <dbReference type="ARBA" id="ARBA00022840"/>
    </source>
</evidence>
<dbReference type="GO" id="GO:0005524">
    <property type="term" value="F:ATP binding"/>
    <property type="evidence" value="ECO:0007669"/>
    <property type="project" value="UniProtKB-KW"/>
</dbReference>
<dbReference type="PANTHER" id="PTHR42711">
    <property type="entry name" value="ABC TRANSPORTER ATP-BINDING PROTEIN"/>
    <property type="match status" value="1"/>
</dbReference>
<dbReference type="AlphaFoldDB" id="A0A318S6J4"/>
<accession>A0A318S6J4</accession>
<dbReference type="PROSITE" id="PS50893">
    <property type="entry name" value="ABC_TRANSPORTER_2"/>
    <property type="match status" value="1"/>
</dbReference>
<keyword evidence="3" id="KW-0547">Nucleotide-binding</keyword>
<keyword evidence="7" id="KW-1185">Reference proteome</keyword>
<evidence type="ECO:0000313" key="6">
    <source>
        <dbReference type="EMBL" id="PYE53269.1"/>
    </source>
</evidence>
<comment type="caution">
    <text evidence="6">The sequence shown here is derived from an EMBL/GenBank/DDBJ whole genome shotgun (WGS) entry which is preliminary data.</text>
</comment>
<dbReference type="InterPro" id="IPR003439">
    <property type="entry name" value="ABC_transporter-like_ATP-bd"/>
</dbReference>
<organism evidence="6 7">
    <name type="scientific">Deinococcus yavapaiensis KR-236</name>
    <dbReference type="NCBI Taxonomy" id="694435"/>
    <lineage>
        <taxon>Bacteria</taxon>
        <taxon>Thermotogati</taxon>
        <taxon>Deinococcota</taxon>
        <taxon>Deinococci</taxon>
        <taxon>Deinococcales</taxon>
        <taxon>Deinococcaceae</taxon>
        <taxon>Deinococcus</taxon>
    </lineage>
</organism>
<dbReference type="Pfam" id="PF00005">
    <property type="entry name" value="ABC_tran"/>
    <property type="match status" value="1"/>
</dbReference>
<reference evidence="6 7" key="1">
    <citation type="submission" date="2018-06" db="EMBL/GenBank/DDBJ databases">
        <title>Genomic Encyclopedia of Type Strains, Phase IV (KMG-IV): sequencing the most valuable type-strain genomes for metagenomic binning, comparative biology and taxonomic classification.</title>
        <authorList>
            <person name="Goeker M."/>
        </authorList>
    </citation>
    <scope>NUCLEOTIDE SEQUENCE [LARGE SCALE GENOMIC DNA]</scope>
    <source>
        <strain evidence="6 7">DSM 18048</strain>
    </source>
</reference>
<dbReference type="OrthoDB" id="9804819at2"/>
<dbReference type="GO" id="GO:0016887">
    <property type="term" value="F:ATP hydrolysis activity"/>
    <property type="evidence" value="ECO:0007669"/>
    <property type="project" value="InterPro"/>
</dbReference>
<dbReference type="SMART" id="SM00382">
    <property type="entry name" value="AAA"/>
    <property type="match status" value="1"/>
</dbReference>
<dbReference type="Proteomes" id="UP000248326">
    <property type="component" value="Unassembled WGS sequence"/>
</dbReference>
<keyword evidence="2" id="KW-0813">Transport</keyword>
<dbReference type="InterPro" id="IPR025302">
    <property type="entry name" value="DrrA1/2-like_C"/>
</dbReference>
<dbReference type="InterPro" id="IPR050763">
    <property type="entry name" value="ABC_transporter_ATP-binding"/>
</dbReference>
<sequence length="326" mass="36337">MTQQNVIQTRAVQHAYGDIAALRGVDLDIPRGTFFALLGPNGAGKSTLVSILSTLLRPTKGEASVAGYDVRRQPGRVRRELGLVFQEPSLDERLTVIENLDFHGHLYGLGSKERARRAWEVLELVELTDWANGTARILSRGMKRRLEIGRAVMHDPSLLILDEPTVGLDVQSRHRIWTYLNALRERTGVSILLTTHQIEEAENADLVAIIDRGEVLQLGVPAELRAAHGDTLVTLRGVPVPLRTELEREYPHLDSKGDTVRLRVTDPRPLLADLARTSFDVRAVSVQSPSLEDVFLDLTGRQLRDDRADPREATLAFARRGGEHTR</sequence>
<evidence type="ECO:0000256" key="2">
    <source>
        <dbReference type="ARBA" id="ARBA00022448"/>
    </source>
</evidence>
<dbReference type="SUPFAM" id="SSF52540">
    <property type="entry name" value="P-loop containing nucleoside triphosphate hydrolases"/>
    <property type="match status" value="1"/>
</dbReference>